<dbReference type="Gene3D" id="3.40.630.30">
    <property type="match status" value="1"/>
</dbReference>
<protein>
    <submittedName>
        <fullName evidence="2">GNAT family N-acetyltransferase</fullName>
    </submittedName>
</protein>
<feature type="domain" description="N-acetyltransferase" evidence="1">
    <location>
        <begin position="6"/>
        <end position="139"/>
    </location>
</feature>
<dbReference type="AlphaFoldDB" id="A0A432Z087"/>
<reference evidence="3" key="1">
    <citation type="journal article" date="2018" name="Front. Microbiol.">
        <title>Genome-Based Analysis Reveals the Taxonomy and Diversity of the Family Idiomarinaceae.</title>
        <authorList>
            <person name="Liu Y."/>
            <person name="Lai Q."/>
            <person name="Shao Z."/>
        </authorList>
    </citation>
    <scope>NUCLEOTIDE SEQUENCE [LARGE SCALE GENOMIC DNA]</scope>
    <source>
        <strain evidence="3">R22</strain>
    </source>
</reference>
<organism evidence="2 3">
    <name type="scientific">Idiomarina ramblicola</name>
    <dbReference type="NCBI Taxonomy" id="263724"/>
    <lineage>
        <taxon>Bacteria</taxon>
        <taxon>Pseudomonadati</taxon>
        <taxon>Pseudomonadota</taxon>
        <taxon>Gammaproteobacteria</taxon>
        <taxon>Alteromonadales</taxon>
        <taxon>Idiomarinaceae</taxon>
        <taxon>Idiomarina</taxon>
    </lineage>
</organism>
<accession>A0A432Z087</accession>
<keyword evidence="3" id="KW-1185">Reference proteome</keyword>
<comment type="caution">
    <text evidence="2">The sequence shown here is derived from an EMBL/GenBank/DDBJ whole genome shotgun (WGS) entry which is preliminary data.</text>
</comment>
<dbReference type="CDD" id="cd04301">
    <property type="entry name" value="NAT_SF"/>
    <property type="match status" value="1"/>
</dbReference>
<dbReference type="EMBL" id="PIQC01000004">
    <property type="protein sequence ID" value="RUO69596.1"/>
    <property type="molecule type" value="Genomic_DNA"/>
</dbReference>
<sequence length="139" mass="15482">MPASQIVLKEEPPNASDFALIRRSVGWENPELPIIQNSINSSLFWVSAYLDNRMVGCGRLIGDGSMYFYVQDVIIHPEHQNLGLGSQIMQSINQYIAVNCPPGSTVGLLATKGKEAFYRKYGFKPRNGQELGLGMCRFI</sequence>
<evidence type="ECO:0000313" key="2">
    <source>
        <dbReference type="EMBL" id="RUO69596.1"/>
    </source>
</evidence>
<dbReference type="PANTHER" id="PTHR43233:SF1">
    <property type="entry name" value="FAMILY N-ACETYLTRANSFERASE, PUTATIVE (AFU_ORTHOLOGUE AFUA_6G03350)-RELATED"/>
    <property type="match status" value="1"/>
</dbReference>
<dbReference type="RefSeq" id="WP_126781461.1">
    <property type="nucleotide sequence ID" value="NZ_PIQC01000004.1"/>
</dbReference>
<dbReference type="InterPro" id="IPR053144">
    <property type="entry name" value="Acetyltransferase_Butenolide"/>
</dbReference>
<dbReference type="GO" id="GO:0016747">
    <property type="term" value="F:acyltransferase activity, transferring groups other than amino-acyl groups"/>
    <property type="evidence" value="ECO:0007669"/>
    <property type="project" value="InterPro"/>
</dbReference>
<name>A0A432Z087_9GAMM</name>
<keyword evidence="2" id="KW-0808">Transferase</keyword>
<gene>
    <name evidence="2" type="ORF">CWI78_06640</name>
</gene>
<dbReference type="PANTHER" id="PTHR43233">
    <property type="entry name" value="FAMILY N-ACETYLTRANSFERASE, PUTATIVE (AFU_ORTHOLOGUE AFUA_6G03350)-RELATED"/>
    <property type="match status" value="1"/>
</dbReference>
<evidence type="ECO:0000313" key="3">
    <source>
        <dbReference type="Proteomes" id="UP000288058"/>
    </source>
</evidence>
<evidence type="ECO:0000259" key="1">
    <source>
        <dbReference type="PROSITE" id="PS51186"/>
    </source>
</evidence>
<dbReference type="Proteomes" id="UP000288058">
    <property type="component" value="Unassembled WGS sequence"/>
</dbReference>
<dbReference type="SUPFAM" id="SSF55729">
    <property type="entry name" value="Acyl-CoA N-acyltransferases (Nat)"/>
    <property type="match status" value="1"/>
</dbReference>
<dbReference type="InterPro" id="IPR000182">
    <property type="entry name" value="GNAT_dom"/>
</dbReference>
<dbReference type="PROSITE" id="PS51186">
    <property type="entry name" value="GNAT"/>
    <property type="match status" value="1"/>
</dbReference>
<proteinExistence type="predicted"/>
<dbReference type="Pfam" id="PF13508">
    <property type="entry name" value="Acetyltransf_7"/>
    <property type="match status" value="1"/>
</dbReference>
<dbReference type="InterPro" id="IPR016181">
    <property type="entry name" value="Acyl_CoA_acyltransferase"/>
</dbReference>
<dbReference type="OrthoDB" id="9775804at2"/>